<name>A0ACB9TMH4_HOLOL</name>
<dbReference type="Proteomes" id="UP001056778">
    <property type="component" value="Chromosome 2"/>
</dbReference>
<gene>
    <name evidence="1" type="ORF">MML48_2g00000370</name>
</gene>
<dbReference type="EMBL" id="CM043016">
    <property type="protein sequence ID" value="KAI4467982.1"/>
    <property type="molecule type" value="Genomic_DNA"/>
</dbReference>
<protein>
    <submittedName>
        <fullName evidence="1">Macroglobulin / complement</fullName>
    </submittedName>
</protein>
<sequence length="488" mass="54985">MNSFQNLDNLLVVPTGCGEQTMATLTPNLYVLQYLQANNALTKEIKEKILKNLEIGYQRMLTYVHNDGSFSAFGENDKQGSMFLTAFVIRTFRQMKQYIFIDDDVVKKAINWIVSHQLENGCFDPMLHLFHEMGLASAKNQTTALTSYVLISILETNTQIDNNVLTNAKKCIINDVTIDKYTLAISSYALGLLNLTQEVKQRLDKLMELAETSNGLLWWKQSDKSLSSNVEVSSYVLISLLHQDPVGNLGTASLIVRWLQSQMNPSGAFYCTTDTVVGLDAISRYAILVNKKQPHVKIILTTKTDERIIEITKRDRTKTEVLPLSVYPNQVKAKIQGDGCVSIQTVVNYYLDTPIGLDNLHLDIEVKPVNQKLKCSLIELKPCVSYTALGQINMAIVEVNMPSGYAANEASLYELITNARDKGVKKFELRRNQVILYLTQLGSNRVCLPFKIEENLIVENVANGTVKFYDYYNPEASISKVRIIFMSN</sequence>
<evidence type="ECO:0000313" key="1">
    <source>
        <dbReference type="EMBL" id="KAI4467982.1"/>
    </source>
</evidence>
<keyword evidence="2" id="KW-1185">Reference proteome</keyword>
<evidence type="ECO:0000313" key="2">
    <source>
        <dbReference type="Proteomes" id="UP001056778"/>
    </source>
</evidence>
<organism evidence="1 2">
    <name type="scientific">Holotrichia oblita</name>
    <name type="common">Chafer beetle</name>
    <dbReference type="NCBI Taxonomy" id="644536"/>
    <lineage>
        <taxon>Eukaryota</taxon>
        <taxon>Metazoa</taxon>
        <taxon>Ecdysozoa</taxon>
        <taxon>Arthropoda</taxon>
        <taxon>Hexapoda</taxon>
        <taxon>Insecta</taxon>
        <taxon>Pterygota</taxon>
        <taxon>Neoptera</taxon>
        <taxon>Endopterygota</taxon>
        <taxon>Coleoptera</taxon>
        <taxon>Polyphaga</taxon>
        <taxon>Scarabaeiformia</taxon>
        <taxon>Scarabaeidae</taxon>
        <taxon>Melolonthinae</taxon>
        <taxon>Holotrichia</taxon>
    </lineage>
</organism>
<comment type="caution">
    <text evidence="1">The sequence shown here is derived from an EMBL/GenBank/DDBJ whole genome shotgun (WGS) entry which is preliminary data.</text>
</comment>
<accession>A0ACB9TMH4</accession>
<reference evidence="1" key="1">
    <citation type="submission" date="2022-04" db="EMBL/GenBank/DDBJ databases">
        <title>Chromosome-scale genome assembly of Holotrichia oblita Faldermann.</title>
        <authorList>
            <person name="Rongchong L."/>
        </authorList>
    </citation>
    <scope>NUCLEOTIDE SEQUENCE</scope>
    <source>
        <strain evidence="1">81SQS9</strain>
    </source>
</reference>
<proteinExistence type="predicted"/>